<gene>
    <name evidence="2" type="ORF">BJ554DRAFT_4604</name>
</gene>
<keyword evidence="3" id="KW-1185">Reference proteome</keyword>
<evidence type="ECO:0000313" key="2">
    <source>
        <dbReference type="EMBL" id="KAG5455835.1"/>
    </source>
</evidence>
<proteinExistence type="predicted"/>
<protein>
    <submittedName>
        <fullName evidence="2">Uncharacterized protein</fullName>
    </submittedName>
</protein>
<reference evidence="2 3" key="1">
    <citation type="journal article" name="Sci. Rep.">
        <title>Genome-scale phylogenetic analyses confirm Olpidium as the closest living zoosporic fungus to the non-flagellated, terrestrial fungi.</title>
        <authorList>
            <person name="Chang Y."/>
            <person name="Rochon D."/>
            <person name="Sekimoto S."/>
            <person name="Wang Y."/>
            <person name="Chovatia M."/>
            <person name="Sandor L."/>
            <person name="Salamov A."/>
            <person name="Grigoriev I.V."/>
            <person name="Stajich J.E."/>
            <person name="Spatafora J.W."/>
        </authorList>
    </citation>
    <scope>NUCLEOTIDE SEQUENCE [LARGE SCALE GENOMIC DNA]</scope>
    <source>
        <strain evidence="2">S191</strain>
    </source>
</reference>
<dbReference type="AlphaFoldDB" id="A0A8H7ZMF9"/>
<name>A0A8H7ZMF9_9FUNG</name>
<evidence type="ECO:0000256" key="1">
    <source>
        <dbReference type="SAM" id="MobiDB-lite"/>
    </source>
</evidence>
<dbReference type="Proteomes" id="UP000673691">
    <property type="component" value="Unassembled WGS sequence"/>
</dbReference>
<dbReference type="EMBL" id="JAEFCI010012717">
    <property type="protein sequence ID" value="KAG5455835.1"/>
    <property type="molecule type" value="Genomic_DNA"/>
</dbReference>
<accession>A0A8H7ZMF9</accession>
<feature type="non-terminal residue" evidence="2">
    <location>
        <position position="1"/>
    </location>
</feature>
<organism evidence="2 3">
    <name type="scientific">Olpidium bornovanus</name>
    <dbReference type="NCBI Taxonomy" id="278681"/>
    <lineage>
        <taxon>Eukaryota</taxon>
        <taxon>Fungi</taxon>
        <taxon>Fungi incertae sedis</taxon>
        <taxon>Olpidiomycota</taxon>
        <taxon>Olpidiomycotina</taxon>
        <taxon>Olpidiomycetes</taxon>
        <taxon>Olpidiales</taxon>
        <taxon>Olpidiaceae</taxon>
        <taxon>Olpidium</taxon>
    </lineage>
</organism>
<feature type="region of interest" description="Disordered" evidence="1">
    <location>
        <begin position="35"/>
        <end position="54"/>
    </location>
</feature>
<evidence type="ECO:0000313" key="3">
    <source>
        <dbReference type="Proteomes" id="UP000673691"/>
    </source>
</evidence>
<comment type="caution">
    <text evidence="2">The sequence shown here is derived from an EMBL/GenBank/DDBJ whole genome shotgun (WGS) entry which is preliminary data.</text>
</comment>
<sequence length="108" mass="12468">SRRTSAKPTFFLQKKTTPNALTPWTWPASTIRTARAQTRSTSCTPKPSTRRWASVQMRANPAKRHFVGHGRILRYRYQRCLALSFEYFALGSVLECRSYPNMSNLVPF</sequence>
<feature type="compositionally biased region" description="Polar residues" evidence="1">
    <location>
        <begin position="35"/>
        <end position="47"/>
    </location>
</feature>